<dbReference type="Proteomes" id="UP000203433">
    <property type="component" value="Segment"/>
</dbReference>
<dbReference type="SMR" id="A0A0R7EYY2"/>
<keyword evidence="1" id="KW-0808">Transferase</keyword>
<organism evidence="1 2">
    <name type="scientific">Diatraea saccharalis granulovirus</name>
    <dbReference type="NCBI Taxonomy" id="1675862"/>
    <lineage>
        <taxon>Viruses</taxon>
        <taxon>Viruses incertae sedis</taxon>
        <taxon>Naldaviricetes</taxon>
        <taxon>Lefavirales</taxon>
        <taxon>Baculoviridae</taxon>
        <taxon>Betabaculovirus</taxon>
        <taxon>Betabaculovirus disaccharalis</taxon>
    </lineage>
</organism>
<dbReference type="GO" id="GO:0016740">
    <property type="term" value="F:transferase activity"/>
    <property type="evidence" value="ECO:0007669"/>
    <property type="project" value="UniProtKB-KW"/>
</dbReference>
<dbReference type="RefSeq" id="YP_009182253.1">
    <property type="nucleotide sequence ID" value="NC_028491.1"/>
</dbReference>
<sequence>MDTLVPFGRVQFKRTHHHYCGFYSLQQLSSIVDDKVVVNGKEYEVTGETAIDWAYDGVDTIVAEKRLVYSKEEWPLHGVIYNINEEIVGLVGQGVKTADGDYCYAIQDGFNLYTNHLSNINLIVREKNKLIAYADKEFDDKNELIKYLDNTKGGGGEVGAILYHKNKKQAQLILYQSGVQLSNTHLRKSVFGVL</sequence>
<dbReference type="GeneID" id="26374001"/>
<protein>
    <submittedName>
        <fullName evidence="1">Acetyltransferase-like protein</fullName>
    </submittedName>
</protein>
<gene>
    <name evidence="1" type="primary">ORF-55</name>
</gene>
<dbReference type="Pfam" id="PF19234">
    <property type="entry name" value="DUF5887"/>
    <property type="match status" value="1"/>
</dbReference>
<name>A0A0R7EYY2_9BBAC</name>
<keyword evidence="2" id="KW-1185">Reference proteome</keyword>
<dbReference type="InterPro" id="IPR045369">
    <property type="entry name" value="DUF5887"/>
</dbReference>
<dbReference type="OrthoDB" id="13518at10239"/>
<evidence type="ECO:0000313" key="1">
    <source>
        <dbReference type="EMBL" id="AKN80795.1"/>
    </source>
</evidence>
<proteinExistence type="predicted"/>
<accession>A0A0R7EYY2</accession>
<reference evidence="1 2" key="1">
    <citation type="journal article" date="2015" name="J. Virol.">
        <title>A betabaculovirus-encoded gp64 homolog is a functional envelope fusion protein.</title>
        <authorList>
            <person name="Ardisson-Araujo D.M."/>
            <person name="Melo F.L."/>
            <person name="Clem R.J."/>
            <person name="Wolff J.L."/>
            <person name="Ribeiro B.M."/>
        </authorList>
    </citation>
    <scope>NUCLEOTIDE SEQUENCE [LARGE SCALE GENOMIC DNA]</scope>
    <source>
        <strain evidence="1 2">Parana-2009</strain>
    </source>
</reference>
<evidence type="ECO:0000313" key="2">
    <source>
        <dbReference type="Proteomes" id="UP000203433"/>
    </source>
</evidence>
<dbReference type="EMBL" id="KP296186">
    <property type="protein sequence ID" value="AKN80795.1"/>
    <property type="molecule type" value="Genomic_DNA"/>
</dbReference>
<dbReference type="KEGG" id="vg:26374001"/>